<dbReference type="Pfam" id="PF13411">
    <property type="entry name" value="MerR_1"/>
    <property type="match status" value="1"/>
</dbReference>
<dbReference type="PANTHER" id="PTHR30204">
    <property type="entry name" value="REDOX-CYCLING DRUG-SENSING TRANSCRIPTIONAL ACTIVATOR SOXR"/>
    <property type="match status" value="1"/>
</dbReference>
<comment type="caution">
    <text evidence="3">The sequence shown here is derived from an EMBL/GenBank/DDBJ whole genome shotgun (WGS) entry which is preliminary data.</text>
</comment>
<keyword evidence="1" id="KW-0238">DNA-binding</keyword>
<feature type="domain" description="HTH merR-type" evidence="2">
    <location>
        <begin position="1"/>
        <end position="71"/>
    </location>
</feature>
<dbReference type="PROSITE" id="PS50937">
    <property type="entry name" value="HTH_MERR_2"/>
    <property type="match status" value="1"/>
</dbReference>
<evidence type="ECO:0000256" key="1">
    <source>
        <dbReference type="ARBA" id="ARBA00023125"/>
    </source>
</evidence>
<evidence type="ECO:0000313" key="3">
    <source>
        <dbReference type="EMBL" id="MBU7598337.1"/>
    </source>
</evidence>
<dbReference type="PRINTS" id="PR00040">
    <property type="entry name" value="HTHMERR"/>
</dbReference>
<dbReference type="GO" id="GO:0003700">
    <property type="term" value="F:DNA-binding transcription factor activity"/>
    <property type="evidence" value="ECO:0007669"/>
    <property type="project" value="InterPro"/>
</dbReference>
<keyword evidence="4" id="KW-1185">Reference proteome</keyword>
<dbReference type="EMBL" id="JAELVF020000001">
    <property type="protein sequence ID" value="MBU7598337.1"/>
    <property type="molecule type" value="Genomic_DNA"/>
</dbReference>
<dbReference type="AlphaFoldDB" id="A0A949JE18"/>
<dbReference type="PROSITE" id="PS00552">
    <property type="entry name" value="HTH_MERR_1"/>
    <property type="match status" value="1"/>
</dbReference>
<dbReference type="InterPro" id="IPR012925">
    <property type="entry name" value="TipAS_dom"/>
</dbReference>
<reference evidence="3" key="1">
    <citation type="submission" date="2021-06" db="EMBL/GenBank/DDBJ databases">
        <title>Sequencing of actinobacteria type strains.</title>
        <authorList>
            <person name="Nguyen G.-S."/>
            <person name="Wentzel A."/>
        </authorList>
    </citation>
    <scope>NUCLEOTIDE SEQUENCE</scope>
    <source>
        <strain evidence="3">P38-E01</strain>
    </source>
</reference>
<name>A0A949JE18_9ACTN</name>
<sequence length="241" mass="26871">MEWKVGELARQTGLTVRALHHYERIGLLEPSERTAGGHRLYDEADVARLYRIVTLRGLGLSLESVRTALDGELPLADLLRERLTQVDQQLDALRLTRSRLLLLADGERAHNSADLLALMEEAHTMDQKMGEYFSAEQLQAMQERRNEVGEEAVAAVEQEWPVLMAKVQAEIDAGTDPADPRAQALASRWMELVASFHGGDSALRDSLYRMQAENAEALAQNYGGPTPQMLSFIQHAQNTTP</sequence>
<organism evidence="3 4">
    <name type="scientific">Streptomyces tardus</name>
    <dbReference type="NCBI Taxonomy" id="2780544"/>
    <lineage>
        <taxon>Bacteria</taxon>
        <taxon>Bacillati</taxon>
        <taxon>Actinomycetota</taxon>
        <taxon>Actinomycetes</taxon>
        <taxon>Kitasatosporales</taxon>
        <taxon>Streptomycetaceae</taxon>
        <taxon>Streptomyces</taxon>
    </lineage>
</organism>
<dbReference type="InterPro" id="IPR047057">
    <property type="entry name" value="MerR_fam"/>
</dbReference>
<dbReference type="SMART" id="SM00422">
    <property type="entry name" value="HTH_MERR"/>
    <property type="match status" value="1"/>
</dbReference>
<proteinExistence type="predicted"/>
<evidence type="ECO:0000313" key="4">
    <source>
        <dbReference type="Proteomes" id="UP000694501"/>
    </source>
</evidence>
<dbReference type="InterPro" id="IPR009061">
    <property type="entry name" value="DNA-bd_dom_put_sf"/>
</dbReference>
<dbReference type="PANTHER" id="PTHR30204:SF90">
    <property type="entry name" value="HTH-TYPE TRANSCRIPTIONAL ACTIVATOR MTA"/>
    <property type="match status" value="1"/>
</dbReference>
<gene>
    <name evidence="3" type="ORF">JGS22_012100</name>
</gene>
<evidence type="ECO:0000259" key="2">
    <source>
        <dbReference type="PROSITE" id="PS50937"/>
    </source>
</evidence>
<dbReference type="Pfam" id="PF07739">
    <property type="entry name" value="TipAS"/>
    <property type="match status" value="1"/>
</dbReference>
<protein>
    <submittedName>
        <fullName evidence="3">MerR family transcriptional regulator</fullName>
    </submittedName>
</protein>
<dbReference type="SUPFAM" id="SSF46955">
    <property type="entry name" value="Putative DNA-binding domain"/>
    <property type="match status" value="1"/>
</dbReference>
<dbReference type="GO" id="GO:0003677">
    <property type="term" value="F:DNA binding"/>
    <property type="evidence" value="ECO:0007669"/>
    <property type="project" value="UniProtKB-KW"/>
</dbReference>
<dbReference type="Gene3D" id="1.10.1660.10">
    <property type="match status" value="1"/>
</dbReference>
<dbReference type="RefSeq" id="WP_211040488.1">
    <property type="nucleotide sequence ID" value="NZ_JAELVF020000001.1"/>
</dbReference>
<dbReference type="InterPro" id="IPR000551">
    <property type="entry name" value="MerR-type_HTH_dom"/>
</dbReference>
<dbReference type="Proteomes" id="UP000694501">
    <property type="component" value="Unassembled WGS sequence"/>
</dbReference>
<accession>A0A949JE18</accession>